<dbReference type="CDD" id="cd00109">
    <property type="entry name" value="Kunitz-type"/>
    <property type="match status" value="2"/>
</dbReference>
<evidence type="ECO:0000256" key="2">
    <source>
        <dbReference type="SAM" id="MobiDB-lite"/>
    </source>
</evidence>
<dbReference type="InterPro" id="IPR020901">
    <property type="entry name" value="Prtase_inh_Kunz-CS"/>
</dbReference>
<keyword evidence="1" id="KW-1015">Disulfide bond</keyword>
<reference evidence="4 5" key="1">
    <citation type="journal article" date="2019" name="Gigascience">
        <title>Whole-genome sequence of the oriental lung fluke Paragonimus westermani.</title>
        <authorList>
            <person name="Oey H."/>
            <person name="Zakrzewski M."/>
            <person name="Narain K."/>
            <person name="Devi K.R."/>
            <person name="Agatsuma T."/>
            <person name="Nawaratna S."/>
            <person name="Gobert G.N."/>
            <person name="Jones M.K."/>
            <person name="Ragan M.A."/>
            <person name="McManus D.P."/>
            <person name="Krause L."/>
        </authorList>
    </citation>
    <scope>NUCLEOTIDE SEQUENCE [LARGE SCALE GENOMIC DNA]</scope>
    <source>
        <strain evidence="4 5">IND2009</strain>
    </source>
</reference>
<keyword evidence="5" id="KW-1185">Reference proteome</keyword>
<dbReference type="PANTHER" id="PTHR10083">
    <property type="entry name" value="KUNITZ-TYPE PROTEASE INHIBITOR-RELATED"/>
    <property type="match status" value="1"/>
</dbReference>
<dbReference type="PANTHER" id="PTHR10083:SF374">
    <property type="entry name" value="BPTI_KUNITZ INHIBITOR DOMAIN-CONTAINING PROTEIN"/>
    <property type="match status" value="1"/>
</dbReference>
<dbReference type="InterPro" id="IPR002223">
    <property type="entry name" value="Kunitz_BPTI"/>
</dbReference>
<protein>
    <recommendedName>
        <fullName evidence="3">BPTI/Kunitz inhibitor domain-containing protein</fullName>
    </recommendedName>
</protein>
<feature type="domain" description="BPTI/Kunitz inhibitor" evidence="3">
    <location>
        <begin position="129"/>
        <end position="191"/>
    </location>
</feature>
<comment type="caution">
    <text evidence="4">The sequence shown here is derived from an EMBL/GenBank/DDBJ whole genome shotgun (WGS) entry which is preliminary data.</text>
</comment>
<feature type="domain" description="BPTI/Kunitz inhibitor" evidence="3">
    <location>
        <begin position="65"/>
        <end position="118"/>
    </location>
</feature>
<evidence type="ECO:0000259" key="3">
    <source>
        <dbReference type="PROSITE" id="PS50279"/>
    </source>
</evidence>
<dbReference type="Proteomes" id="UP000324629">
    <property type="component" value="Unassembled WGS sequence"/>
</dbReference>
<feature type="compositionally biased region" description="Polar residues" evidence="2">
    <location>
        <begin position="198"/>
        <end position="207"/>
    </location>
</feature>
<dbReference type="AlphaFoldDB" id="A0A5J4NLD8"/>
<proteinExistence type="predicted"/>
<accession>A0A5J4NLD8</accession>
<feature type="compositionally biased region" description="Basic and acidic residues" evidence="2">
    <location>
        <begin position="259"/>
        <end position="272"/>
    </location>
</feature>
<dbReference type="InterPro" id="IPR050098">
    <property type="entry name" value="TFPI/VKTCI-like"/>
</dbReference>
<dbReference type="PRINTS" id="PR00759">
    <property type="entry name" value="BASICPTASE"/>
</dbReference>
<feature type="region of interest" description="Disordered" evidence="2">
    <location>
        <begin position="198"/>
        <end position="272"/>
    </location>
</feature>
<feature type="compositionally biased region" description="Basic and acidic residues" evidence="2">
    <location>
        <begin position="225"/>
        <end position="244"/>
    </location>
</feature>
<dbReference type="EMBL" id="QNGE01002000">
    <property type="protein sequence ID" value="KAA3676415.1"/>
    <property type="molecule type" value="Genomic_DNA"/>
</dbReference>
<dbReference type="Gene3D" id="4.10.410.10">
    <property type="entry name" value="Pancreatic trypsin inhibitor Kunitz domain"/>
    <property type="match status" value="2"/>
</dbReference>
<dbReference type="GO" id="GO:0004867">
    <property type="term" value="F:serine-type endopeptidase inhibitor activity"/>
    <property type="evidence" value="ECO:0007669"/>
    <property type="project" value="InterPro"/>
</dbReference>
<organism evidence="4 5">
    <name type="scientific">Paragonimus westermani</name>
    <dbReference type="NCBI Taxonomy" id="34504"/>
    <lineage>
        <taxon>Eukaryota</taxon>
        <taxon>Metazoa</taxon>
        <taxon>Spiralia</taxon>
        <taxon>Lophotrochozoa</taxon>
        <taxon>Platyhelminthes</taxon>
        <taxon>Trematoda</taxon>
        <taxon>Digenea</taxon>
        <taxon>Plagiorchiida</taxon>
        <taxon>Troglotremata</taxon>
        <taxon>Troglotrematidae</taxon>
        <taxon>Paragonimus</taxon>
    </lineage>
</organism>
<evidence type="ECO:0000313" key="5">
    <source>
        <dbReference type="Proteomes" id="UP000324629"/>
    </source>
</evidence>
<dbReference type="SUPFAM" id="SSF57362">
    <property type="entry name" value="BPTI-like"/>
    <property type="match status" value="2"/>
</dbReference>
<sequence length="272" mass="30070">MSHPPLPKREPAVRTQLDRGQVAPSVEQLKSWPVLSSESHSSAHSTSISDLEETASDLFDDLTFADLKRPESGCANVGQFESRWYMDARTGTCKEFSFSHCGGSTNNFLTRTDCERFCGAKTESPLDFCLLKPDPGECNSKKQMWFFNPKHAVAEASASKWEKGACQLFIYSGCGGNNNRFVDRDTCETTCSVVRQPSQSTETSGMTDSPAISLPSLSPEAISQVREDKPDSRSMESDDGDLRSLDTFSKSNTSVNESQRTDRLHNIGRLEL</sequence>
<feature type="region of interest" description="Disordered" evidence="2">
    <location>
        <begin position="1"/>
        <end position="24"/>
    </location>
</feature>
<dbReference type="GO" id="GO:0005615">
    <property type="term" value="C:extracellular space"/>
    <property type="evidence" value="ECO:0007669"/>
    <property type="project" value="TreeGrafter"/>
</dbReference>
<name>A0A5J4NLD8_9TREM</name>
<evidence type="ECO:0000313" key="4">
    <source>
        <dbReference type="EMBL" id="KAA3676415.1"/>
    </source>
</evidence>
<dbReference type="Pfam" id="PF00014">
    <property type="entry name" value="Kunitz_BPTI"/>
    <property type="match status" value="2"/>
</dbReference>
<dbReference type="InterPro" id="IPR036880">
    <property type="entry name" value="Kunitz_BPTI_sf"/>
</dbReference>
<evidence type="ECO:0000256" key="1">
    <source>
        <dbReference type="ARBA" id="ARBA00023157"/>
    </source>
</evidence>
<dbReference type="PROSITE" id="PS50279">
    <property type="entry name" value="BPTI_KUNITZ_2"/>
    <property type="match status" value="2"/>
</dbReference>
<feature type="compositionally biased region" description="Polar residues" evidence="2">
    <location>
        <begin position="246"/>
        <end position="258"/>
    </location>
</feature>
<dbReference type="PROSITE" id="PS00280">
    <property type="entry name" value="BPTI_KUNITZ_1"/>
    <property type="match status" value="1"/>
</dbReference>
<dbReference type="SMART" id="SM00131">
    <property type="entry name" value="KU"/>
    <property type="match status" value="2"/>
</dbReference>
<gene>
    <name evidence="4" type="ORF">DEA37_0000281</name>
</gene>